<protein>
    <submittedName>
        <fullName evidence="1">Uncharacterized protein</fullName>
    </submittedName>
</protein>
<evidence type="ECO:0000313" key="1">
    <source>
        <dbReference type="EMBL" id="CAK9165682.1"/>
    </source>
</evidence>
<keyword evidence="2" id="KW-1185">Reference proteome</keyword>
<dbReference type="PANTHER" id="PTHR34538">
    <property type="entry name" value="EXPRESSED PROTEIN"/>
    <property type="match status" value="1"/>
</dbReference>
<evidence type="ECO:0000313" key="2">
    <source>
        <dbReference type="Proteomes" id="UP001642360"/>
    </source>
</evidence>
<name>A0ABC8T8E2_9AQUA</name>
<sequence>MSFKKIQIMKWRTRIASCGGSAETRVCVQREVPAKCCHGSYGARQLLWRFWSQWKQAVRWQRSTAQFSYDPHSYSQNFDDGCFHDHLSPLAPP</sequence>
<proteinExistence type="predicted"/>
<dbReference type="PANTHER" id="PTHR34538:SF4">
    <property type="entry name" value="EXPRESSED PROTEIN"/>
    <property type="match status" value="1"/>
</dbReference>
<comment type="caution">
    <text evidence="1">The sequence shown here is derived from an EMBL/GenBank/DDBJ whole genome shotgun (WGS) entry which is preliminary data.</text>
</comment>
<organism evidence="1 2">
    <name type="scientific">Ilex paraguariensis</name>
    <name type="common">yerba mate</name>
    <dbReference type="NCBI Taxonomy" id="185542"/>
    <lineage>
        <taxon>Eukaryota</taxon>
        <taxon>Viridiplantae</taxon>
        <taxon>Streptophyta</taxon>
        <taxon>Embryophyta</taxon>
        <taxon>Tracheophyta</taxon>
        <taxon>Spermatophyta</taxon>
        <taxon>Magnoliopsida</taxon>
        <taxon>eudicotyledons</taxon>
        <taxon>Gunneridae</taxon>
        <taxon>Pentapetalae</taxon>
        <taxon>asterids</taxon>
        <taxon>campanulids</taxon>
        <taxon>Aquifoliales</taxon>
        <taxon>Aquifoliaceae</taxon>
        <taxon>Ilex</taxon>
    </lineage>
</organism>
<accession>A0ABC8T8E2</accession>
<dbReference type="AlphaFoldDB" id="A0ABC8T8E2"/>
<gene>
    <name evidence="1" type="ORF">ILEXP_LOCUS34853</name>
</gene>
<dbReference type="EMBL" id="CAUOFW020004437">
    <property type="protein sequence ID" value="CAK9165682.1"/>
    <property type="molecule type" value="Genomic_DNA"/>
</dbReference>
<dbReference type="Proteomes" id="UP001642360">
    <property type="component" value="Unassembled WGS sequence"/>
</dbReference>
<reference evidence="1 2" key="1">
    <citation type="submission" date="2024-02" db="EMBL/GenBank/DDBJ databases">
        <authorList>
            <person name="Vignale AGUSTIN F."/>
            <person name="Sosa J E."/>
            <person name="Modenutti C."/>
        </authorList>
    </citation>
    <scope>NUCLEOTIDE SEQUENCE [LARGE SCALE GENOMIC DNA]</scope>
</reference>